<comment type="caution">
    <text evidence="2">The sequence shown here is derived from an EMBL/GenBank/DDBJ whole genome shotgun (WGS) entry which is preliminary data.</text>
</comment>
<evidence type="ECO:0000256" key="1">
    <source>
        <dbReference type="SAM" id="Phobius"/>
    </source>
</evidence>
<protein>
    <submittedName>
        <fullName evidence="2">Uncharacterized protein</fullName>
    </submittedName>
</protein>
<reference evidence="2 3" key="1">
    <citation type="submission" date="2019-02" db="EMBL/GenBank/DDBJ databases">
        <title>Marinobacter halodurans sp. nov., a marine bacterium isolated from sea tidal flat.</title>
        <authorList>
            <person name="Yoo Y."/>
            <person name="Lee D.W."/>
            <person name="Kim B.S."/>
            <person name="Kim J.-J."/>
        </authorList>
    </citation>
    <scope>NUCLEOTIDE SEQUENCE [LARGE SCALE GENOMIC DNA]</scope>
    <source>
        <strain evidence="2 3">YJ-S3-2</strain>
    </source>
</reference>
<dbReference type="Proteomes" id="UP000313645">
    <property type="component" value="Unassembled WGS sequence"/>
</dbReference>
<gene>
    <name evidence="2" type="ORF">EZI54_22385</name>
</gene>
<feature type="transmembrane region" description="Helical" evidence="1">
    <location>
        <begin position="21"/>
        <end position="41"/>
    </location>
</feature>
<accession>A0ABY1ZDT7</accession>
<keyword evidence="1" id="KW-1133">Transmembrane helix</keyword>
<sequence length="86" mass="9284">MLHEPVSRDQVAKVRPFFRGLAGFFLFCTLLAAAGLIFALVTEPFSLSIFIGVAVVIVTGHISGSVLFSGYAPNYLLSAHGPKQRF</sequence>
<keyword evidence="1" id="KW-0812">Transmembrane</keyword>
<evidence type="ECO:0000313" key="3">
    <source>
        <dbReference type="Proteomes" id="UP000313645"/>
    </source>
</evidence>
<proteinExistence type="predicted"/>
<keyword evidence="3" id="KW-1185">Reference proteome</keyword>
<keyword evidence="1" id="KW-0472">Membrane</keyword>
<dbReference type="RefSeq" id="WP_131484099.1">
    <property type="nucleotide sequence ID" value="NZ_SJDL01000061.1"/>
</dbReference>
<dbReference type="EMBL" id="SJDL01000061">
    <property type="protein sequence ID" value="TBW47620.1"/>
    <property type="molecule type" value="Genomic_DNA"/>
</dbReference>
<name>A0ABY1ZDT7_9GAMM</name>
<organism evidence="2 3">
    <name type="scientific">Marinobacter halodurans</name>
    <dbReference type="NCBI Taxonomy" id="2528979"/>
    <lineage>
        <taxon>Bacteria</taxon>
        <taxon>Pseudomonadati</taxon>
        <taxon>Pseudomonadota</taxon>
        <taxon>Gammaproteobacteria</taxon>
        <taxon>Pseudomonadales</taxon>
        <taxon>Marinobacteraceae</taxon>
        <taxon>Marinobacter</taxon>
    </lineage>
</organism>
<feature type="transmembrane region" description="Helical" evidence="1">
    <location>
        <begin position="47"/>
        <end position="68"/>
    </location>
</feature>
<evidence type="ECO:0000313" key="2">
    <source>
        <dbReference type="EMBL" id="TBW47620.1"/>
    </source>
</evidence>